<feature type="transmembrane region" description="Helical" evidence="1">
    <location>
        <begin position="166"/>
        <end position="183"/>
    </location>
</feature>
<feature type="transmembrane region" description="Helical" evidence="1">
    <location>
        <begin position="272"/>
        <end position="295"/>
    </location>
</feature>
<keyword evidence="1" id="KW-1133">Transmembrane helix</keyword>
<reference evidence="2" key="1">
    <citation type="journal article" date="2019" name="PLoS Negl. Trop. Dis.">
        <title>Revisiting the worldwide diversity of Leptospira species in the environment.</title>
        <authorList>
            <person name="Vincent A.T."/>
            <person name="Schiettekatte O."/>
            <person name="Bourhy P."/>
            <person name="Veyrier F.J."/>
            <person name="Picardeau M."/>
        </authorList>
    </citation>
    <scope>NUCLEOTIDE SEQUENCE [LARGE SCALE GENOMIC DNA]</scope>
    <source>
        <strain evidence="2">SSW15</strain>
    </source>
</reference>
<keyword evidence="2" id="KW-0482">Metalloprotease</keyword>
<keyword evidence="1" id="KW-0472">Membrane</keyword>
<organism evidence="2 3">
    <name type="scientific">Leptospira fletcheri</name>
    <dbReference type="NCBI Taxonomy" id="2484981"/>
    <lineage>
        <taxon>Bacteria</taxon>
        <taxon>Pseudomonadati</taxon>
        <taxon>Spirochaetota</taxon>
        <taxon>Spirochaetia</taxon>
        <taxon>Leptospirales</taxon>
        <taxon>Leptospiraceae</taxon>
        <taxon>Leptospira</taxon>
    </lineage>
</organism>
<gene>
    <name evidence="2" type="ORF">EHO60_12815</name>
</gene>
<proteinExistence type="predicted"/>
<feature type="transmembrane region" description="Helical" evidence="1">
    <location>
        <begin position="136"/>
        <end position="154"/>
    </location>
</feature>
<feature type="transmembrane region" description="Helical" evidence="1">
    <location>
        <begin position="103"/>
        <end position="124"/>
    </location>
</feature>
<evidence type="ECO:0000313" key="2">
    <source>
        <dbReference type="EMBL" id="TGK09094.1"/>
    </source>
</evidence>
<evidence type="ECO:0000256" key="1">
    <source>
        <dbReference type="SAM" id="Phobius"/>
    </source>
</evidence>
<dbReference type="InterPro" id="IPR026898">
    <property type="entry name" value="PrsW"/>
</dbReference>
<keyword evidence="1" id="KW-0812">Transmembrane</keyword>
<dbReference type="PANTHER" id="PTHR36844:SF1">
    <property type="entry name" value="PROTEASE PRSW"/>
    <property type="match status" value="1"/>
</dbReference>
<dbReference type="GO" id="GO:0006508">
    <property type="term" value="P:proteolysis"/>
    <property type="evidence" value="ECO:0007669"/>
    <property type="project" value="UniProtKB-KW"/>
</dbReference>
<keyword evidence="2" id="KW-0645">Protease</keyword>
<accession>A0A4R9GBL0</accession>
<dbReference type="OrthoDB" id="337558at2"/>
<dbReference type="EMBL" id="RQET01000009">
    <property type="protein sequence ID" value="TGK09094.1"/>
    <property type="molecule type" value="Genomic_DNA"/>
</dbReference>
<feature type="transmembrane region" description="Helical" evidence="1">
    <location>
        <begin position="6"/>
        <end position="23"/>
    </location>
</feature>
<feature type="transmembrane region" description="Helical" evidence="1">
    <location>
        <begin position="69"/>
        <end position="91"/>
    </location>
</feature>
<dbReference type="PANTHER" id="PTHR36844">
    <property type="entry name" value="PROTEASE PRSW"/>
    <property type="match status" value="1"/>
</dbReference>
<dbReference type="GO" id="GO:0008237">
    <property type="term" value="F:metallopeptidase activity"/>
    <property type="evidence" value="ECO:0007669"/>
    <property type="project" value="UniProtKB-KW"/>
</dbReference>
<keyword evidence="2" id="KW-0378">Hydrolase</keyword>
<protein>
    <submittedName>
        <fullName evidence="2">PrsW family intramembrane metalloprotease</fullName>
    </submittedName>
</protein>
<feature type="transmembrane region" description="Helical" evidence="1">
    <location>
        <begin position="307"/>
        <end position="328"/>
    </location>
</feature>
<feature type="transmembrane region" description="Helical" evidence="1">
    <location>
        <begin position="35"/>
        <end position="57"/>
    </location>
</feature>
<dbReference type="AlphaFoldDB" id="A0A4R9GBL0"/>
<evidence type="ECO:0000313" key="3">
    <source>
        <dbReference type="Proteomes" id="UP000298458"/>
    </source>
</evidence>
<sequence length="457" mass="52082">MNVSIDLLKPLTAVAAAWFYWYFYKRTYYSGQGKLVSTIAFFSGMVATGIALVWEAFVFDFFKDLGPFLQAFLLGALPEESAKALLAIWYLRKTKNSSNLADGLYFGLTLGASFGCIENVFYSFKLEFWPGLLRAGTSLPLHAFTGGILGFFLLRNFQIRKASLSGLEAVSAFLGAVLLHTFYNRLLAGGETGILWIPLLLGATLLVLEFLIAQAEVSLPFELMQAGGLFLDDYSMIQKFTRYDSWLRKTQNFERVETVRLFRSLFSPGRTLIAILLFGVPLFCLNFYLFAPHLIPFYLVNIDFLQFIALFMEYPAWLGILFLFRGFINPAFFQERILKVPLFLSVTLGPPDKEEPTLAYSLSRRGFYSPLTQEPILEKDTEVSFYIAGKNFPAIRAVPVWKNFRQDDPNHEGGALFRFPEIPWSLVAWRWLVRTRQQVRNLLDAILSLRVSVKRNS</sequence>
<comment type="caution">
    <text evidence="2">The sequence shown here is derived from an EMBL/GenBank/DDBJ whole genome shotgun (WGS) entry which is preliminary data.</text>
</comment>
<dbReference type="Pfam" id="PF13367">
    <property type="entry name" value="PrsW-protease"/>
    <property type="match status" value="1"/>
</dbReference>
<name>A0A4R9GBL0_9LEPT</name>
<feature type="transmembrane region" description="Helical" evidence="1">
    <location>
        <begin position="195"/>
        <end position="213"/>
    </location>
</feature>
<keyword evidence="3" id="KW-1185">Reference proteome</keyword>
<dbReference type="Proteomes" id="UP000298458">
    <property type="component" value="Unassembled WGS sequence"/>
</dbReference>